<dbReference type="EMBL" id="KN818248">
    <property type="protein sequence ID" value="KIL64577.1"/>
    <property type="molecule type" value="Genomic_DNA"/>
</dbReference>
<evidence type="ECO:0000313" key="5">
    <source>
        <dbReference type="EMBL" id="KIL64577.1"/>
    </source>
</evidence>
<dbReference type="Pfam" id="PF20147">
    <property type="entry name" value="Crinkler"/>
    <property type="match status" value="1"/>
</dbReference>
<evidence type="ECO:0000256" key="2">
    <source>
        <dbReference type="ARBA" id="ARBA00004613"/>
    </source>
</evidence>
<organism evidence="5 6">
    <name type="scientific">Amanita muscaria (strain Koide BX008)</name>
    <dbReference type="NCBI Taxonomy" id="946122"/>
    <lineage>
        <taxon>Eukaryota</taxon>
        <taxon>Fungi</taxon>
        <taxon>Dikarya</taxon>
        <taxon>Basidiomycota</taxon>
        <taxon>Agaricomycotina</taxon>
        <taxon>Agaricomycetes</taxon>
        <taxon>Agaricomycetidae</taxon>
        <taxon>Agaricales</taxon>
        <taxon>Pluteineae</taxon>
        <taxon>Amanitaceae</taxon>
        <taxon>Amanita</taxon>
    </lineage>
</organism>
<evidence type="ECO:0000256" key="1">
    <source>
        <dbReference type="ARBA" id="ARBA00004340"/>
    </source>
</evidence>
<sequence>ELNCLVSGETYGRIFKVRIEASQAVADLKDAIKEKNKHTFQHVDARALEIWKVSLPVD</sequence>
<reference evidence="5 6" key="1">
    <citation type="submission" date="2014-04" db="EMBL/GenBank/DDBJ databases">
        <title>Evolutionary Origins and Diversification of the Mycorrhizal Mutualists.</title>
        <authorList>
            <consortium name="DOE Joint Genome Institute"/>
            <consortium name="Mycorrhizal Genomics Consortium"/>
            <person name="Kohler A."/>
            <person name="Kuo A."/>
            <person name="Nagy L.G."/>
            <person name="Floudas D."/>
            <person name="Copeland A."/>
            <person name="Barry K.W."/>
            <person name="Cichocki N."/>
            <person name="Veneault-Fourrey C."/>
            <person name="LaButti K."/>
            <person name="Lindquist E.A."/>
            <person name="Lipzen A."/>
            <person name="Lundell T."/>
            <person name="Morin E."/>
            <person name="Murat C."/>
            <person name="Riley R."/>
            <person name="Ohm R."/>
            <person name="Sun H."/>
            <person name="Tunlid A."/>
            <person name="Henrissat B."/>
            <person name="Grigoriev I.V."/>
            <person name="Hibbett D.S."/>
            <person name="Martin F."/>
        </authorList>
    </citation>
    <scope>NUCLEOTIDE SEQUENCE [LARGE SCALE GENOMIC DNA]</scope>
    <source>
        <strain evidence="5 6">Koide BX008</strain>
    </source>
</reference>
<proteinExistence type="predicted"/>
<comment type="subcellular location">
    <subcellularLocation>
        <location evidence="1">Host cell</location>
    </subcellularLocation>
    <subcellularLocation>
        <location evidence="2">Secreted</location>
    </subcellularLocation>
</comment>
<dbReference type="InterPro" id="IPR045379">
    <property type="entry name" value="Crinkler_N"/>
</dbReference>
<evidence type="ECO:0000313" key="6">
    <source>
        <dbReference type="Proteomes" id="UP000054549"/>
    </source>
</evidence>
<keyword evidence="3" id="KW-0964">Secreted</keyword>
<name>A0A0C2WSD1_AMAMK</name>
<dbReference type="GO" id="GO:0043657">
    <property type="term" value="C:host cell"/>
    <property type="evidence" value="ECO:0007669"/>
    <property type="project" value="UniProtKB-SubCell"/>
</dbReference>
<feature type="domain" description="Crinkler effector protein N-terminal" evidence="4">
    <location>
        <begin position="1"/>
        <end position="57"/>
    </location>
</feature>
<dbReference type="HOGENOM" id="CLU_207549_0_0_1"/>
<dbReference type="OrthoDB" id="2427869at2759"/>
<evidence type="ECO:0000259" key="4">
    <source>
        <dbReference type="Pfam" id="PF20147"/>
    </source>
</evidence>
<protein>
    <recommendedName>
        <fullName evidence="4">Crinkler effector protein N-terminal domain-containing protein</fullName>
    </recommendedName>
</protein>
<evidence type="ECO:0000256" key="3">
    <source>
        <dbReference type="ARBA" id="ARBA00022525"/>
    </source>
</evidence>
<dbReference type="GO" id="GO:0005576">
    <property type="term" value="C:extracellular region"/>
    <property type="evidence" value="ECO:0007669"/>
    <property type="project" value="UniProtKB-SubCell"/>
</dbReference>
<dbReference type="AlphaFoldDB" id="A0A0C2WSD1"/>
<dbReference type="InParanoid" id="A0A0C2WSD1"/>
<gene>
    <name evidence="5" type="ORF">M378DRAFT_41296</name>
</gene>
<feature type="non-terminal residue" evidence="5">
    <location>
        <position position="1"/>
    </location>
</feature>
<keyword evidence="6" id="KW-1185">Reference proteome</keyword>
<feature type="non-terminal residue" evidence="5">
    <location>
        <position position="58"/>
    </location>
</feature>
<dbReference type="Proteomes" id="UP000054549">
    <property type="component" value="Unassembled WGS sequence"/>
</dbReference>
<accession>A0A0C2WSD1</accession>